<feature type="signal peptide" evidence="9">
    <location>
        <begin position="1"/>
        <end position="19"/>
    </location>
</feature>
<dbReference type="EMBL" id="JAXCGZ010005779">
    <property type="protein sequence ID" value="KAK7080824.1"/>
    <property type="molecule type" value="Genomic_DNA"/>
</dbReference>
<dbReference type="GO" id="GO:0004930">
    <property type="term" value="F:G protein-coupled receptor activity"/>
    <property type="evidence" value="ECO:0007669"/>
    <property type="project" value="UniProtKB-KW"/>
</dbReference>
<feature type="chain" id="PRO_5043035538" description="G-protein coupled receptors family 2 profile 2 domain-containing protein" evidence="9">
    <location>
        <begin position="20"/>
        <end position="503"/>
    </location>
</feature>
<keyword evidence="4 9" id="KW-0732">Signal</keyword>
<evidence type="ECO:0000259" key="10">
    <source>
        <dbReference type="PROSITE" id="PS50261"/>
    </source>
</evidence>
<reference evidence="11 12" key="1">
    <citation type="submission" date="2023-11" db="EMBL/GenBank/DDBJ databases">
        <title>Halocaridina rubra genome assembly.</title>
        <authorList>
            <person name="Smith C."/>
        </authorList>
    </citation>
    <scope>NUCLEOTIDE SEQUENCE [LARGE SCALE GENOMIC DNA]</scope>
    <source>
        <strain evidence="11">EP-1</strain>
        <tissue evidence="11">Whole</tissue>
    </source>
</reference>
<dbReference type="InterPro" id="IPR023311">
    <property type="entry name" value="Methusela_ecto_dom_2"/>
</dbReference>
<evidence type="ECO:0000256" key="9">
    <source>
        <dbReference type="SAM" id="SignalP"/>
    </source>
</evidence>
<dbReference type="GO" id="GO:0016020">
    <property type="term" value="C:membrane"/>
    <property type="evidence" value="ECO:0007669"/>
    <property type="project" value="UniProtKB-SubCell"/>
</dbReference>
<dbReference type="Gene3D" id="2.170.180.11">
    <property type="entry name" value="Methuselah ectodomain, domain 2"/>
    <property type="match status" value="1"/>
</dbReference>
<dbReference type="InterPro" id="IPR052808">
    <property type="entry name" value="GPCR_Mth-like"/>
</dbReference>
<proteinExistence type="inferred from homology"/>
<evidence type="ECO:0000256" key="1">
    <source>
        <dbReference type="ARBA" id="ARBA00004141"/>
    </source>
</evidence>
<evidence type="ECO:0000256" key="5">
    <source>
        <dbReference type="ARBA" id="ARBA00022989"/>
    </source>
</evidence>
<evidence type="ECO:0000256" key="4">
    <source>
        <dbReference type="ARBA" id="ARBA00022729"/>
    </source>
</evidence>
<feature type="transmembrane region" description="Helical" evidence="8">
    <location>
        <begin position="236"/>
        <end position="258"/>
    </location>
</feature>
<gene>
    <name evidence="11" type="ORF">SK128_000239</name>
</gene>
<dbReference type="Proteomes" id="UP001381693">
    <property type="component" value="Unassembled WGS sequence"/>
</dbReference>
<dbReference type="InterPro" id="IPR017981">
    <property type="entry name" value="GPCR_2-like_7TM"/>
</dbReference>
<evidence type="ECO:0000256" key="6">
    <source>
        <dbReference type="ARBA" id="ARBA00023040"/>
    </source>
</evidence>
<evidence type="ECO:0000256" key="2">
    <source>
        <dbReference type="ARBA" id="ARBA00008979"/>
    </source>
</evidence>
<evidence type="ECO:0000313" key="11">
    <source>
        <dbReference type="EMBL" id="KAK7080824.1"/>
    </source>
</evidence>
<keyword evidence="7 8" id="KW-0472">Membrane</keyword>
<dbReference type="InterPro" id="IPR036272">
    <property type="entry name" value="Methuselah_N_sf"/>
</dbReference>
<keyword evidence="6" id="KW-0297">G-protein coupled receptor</keyword>
<dbReference type="PROSITE" id="PS50261">
    <property type="entry name" value="G_PROTEIN_RECEP_F2_4"/>
    <property type="match status" value="1"/>
</dbReference>
<comment type="caution">
    <text evidence="11">The sequence shown here is derived from an EMBL/GenBank/DDBJ whole genome shotgun (WGS) entry which is preliminary data.</text>
</comment>
<keyword evidence="12" id="KW-1185">Reference proteome</keyword>
<feature type="transmembrane region" description="Helical" evidence="8">
    <location>
        <begin position="313"/>
        <end position="334"/>
    </location>
</feature>
<organism evidence="11 12">
    <name type="scientific">Halocaridina rubra</name>
    <name type="common">Hawaiian red shrimp</name>
    <dbReference type="NCBI Taxonomy" id="373956"/>
    <lineage>
        <taxon>Eukaryota</taxon>
        <taxon>Metazoa</taxon>
        <taxon>Ecdysozoa</taxon>
        <taxon>Arthropoda</taxon>
        <taxon>Crustacea</taxon>
        <taxon>Multicrustacea</taxon>
        <taxon>Malacostraca</taxon>
        <taxon>Eumalacostraca</taxon>
        <taxon>Eucarida</taxon>
        <taxon>Decapoda</taxon>
        <taxon>Pleocyemata</taxon>
        <taxon>Caridea</taxon>
        <taxon>Atyoidea</taxon>
        <taxon>Atyidae</taxon>
        <taxon>Halocaridina</taxon>
    </lineage>
</organism>
<comment type="similarity">
    <text evidence="2">Belongs to the G-protein coupled receptor 2 family. Mth subfamily.</text>
</comment>
<dbReference type="Gene3D" id="1.20.1070.10">
    <property type="entry name" value="Rhodopsin 7-helix transmembrane proteins"/>
    <property type="match status" value="1"/>
</dbReference>
<comment type="subcellular location">
    <subcellularLocation>
        <location evidence="1">Membrane</location>
        <topology evidence="1">Multi-pass membrane protein</topology>
    </subcellularLocation>
</comment>
<dbReference type="GO" id="GO:0007166">
    <property type="term" value="P:cell surface receptor signaling pathway"/>
    <property type="evidence" value="ECO:0007669"/>
    <property type="project" value="InterPro"/>
</dbReference>
<dbReference type="CDD" id="cd15039">
    <property type="entry name" value="7tmB3_Methuselah-like"/>
    <property type="match status" value="1"/>
</dbReference>
<feature type="transmembrane region" description="Helical" evidence="8">
    <location>
        <begin position="278"/>
        <end position="301"/>
    </location>
</feature>
<feature type="transmembrane region" description="Helical" evidence="8">
    <location>
        <begin position="406"/>
        <end position="426"/>
    </location>
</feature>
<evidence type="ECO:0000313" key="12">
    <source>
        <dbReference type="Proteomes" id="UP001381693"/>
    </source>
</evidence>
<dbReference type="InterPro" id="IPR000832">
    <property type="entry name" value="GPCR_2_secretin-like"/>
</dbReference>
<keyword evidence="3 8" id="KW-0812">Transmembrane</keyword>
<dbReference type="AlphaFoldDB" id="A0AAN8XMD1"/>
<evidence type="ECO:0000256" key="7">
    <source>
        <dbReference type="ARBA" id="ARBA00023136"/>
    </source>
</evidence>
<dbReference type="PANTHER" id="PTHR46953">
    <property type="entry name" value="G-PROTEIN COUPLED RECEPTOR MTH-LIKE 1-RELATED"/>
    <property type="match status" value="1"/>
</dbReference>
<sequence length="503" mass="56676">MKSKTHILMVLLTFGLTRAGNDPSASLSVNSDDRRISELVQEPPTAIVLAPSHTDDEVEDYYMDHSLQWPLQEHQLVSADANVTVSICCGSDQIFNIGRMECTKGPTKPVITFHYENGDPVEYQFAYNVRAGFPNCSFYNLQPEIEPEDAFYLLPDGSMKMSTKSISRTLPGDQFCILATEDGMEALVCFPDTSPQKAEFDRVVYQTLYPVGLIISAIFLLATLVVYCLVVELRDLLGRCLMCSVSALCIAQISTVVVQMGTHLLSMTACIISAVMMHFWYLSAFFWLNVICFNVFITIWWKSDASYGRVSKWFAMYSAYAWGLALLITSIALARDFSEGFKNSALPKPDFGHARCWFSGDNALIIFFYGPTSVILGINVILFVASACKLCLLNKSSQARVFQFSLYLKLFVLMGITWIFEVISFFVQKHTSDSTSNYVWLVFDLINIMQGMIIFIVFVCRRAVLVRLCEVLCGKTYSLKKFPDYYQNTDADIPNNEVKHSVI</sequence>
<accession>A0AAN8XMD1</accession>
<name>A0AAN8XMD1_HALRR</name>
<keyword evidence="6" id="KW-0675">Receptor</keyword>
<dbReference type="PANTHER" id="PTHR46953:SF1">
    <property type="entry name" value="G-PROTEIN COUPLED RECEPTOR MTH-LIKE 1-RELATED"/>
    <property type="match status" value="1"/>
</dbReference>
<feature type="domain" description="G-protein coupled receptors family 2 profile 2" evidence="10">
    <location>
        <begin position="205"/>
        <end position="462"/>
    </location>
</feature>
<evidence type="ECO:0000256" key="8">
    <source>
        <dbReference type="SAM" id="Phobius"/>
    </source>
</evidence>
<feature type="transmembrane region" description="Helical" evidence="8">
    <location>
        <begin position="208"/>
        <end position="229"/>
    </location>
</feature>
<dbReference type="Pfam" id="PF00002">
    <property type="entry name" value="7tm_2"/>
    <property type="match status" value="1"/>
</dbReference>
<protein>
    <recommendedName>
        <fullName evidence="10">G-protein coupled receptors family 2 profile 2 domain-containing protein</fullName>
    </recommendedName>
</protein>
<keyword evidence="6" id="KW-0807">Transducer</keyword>
<feature type="transmembrane region" description="Helical" evidence="8">
    <location>
        <begin position="438"/>
        <end position="460"/>
    </location>
</feature>
<evidence type="ECO:0000256" key="3">
    <source>
        <dbReference type="ARBA" id="ARBA00022692"/>
    </source>
</evidence>
<feature type="transmembrane region" description="Helical" evidence="8">
    <location>
        <begin position="363"/>
        <end position="385"/>
    </location>
</feature>
<keyword evidence="5 8" id="KW-1133">Transmembrane helix</keyword>
<dbReference type="SUPFAM" id="SSF63877">
    <property type="entry name" value="Methuselah ectodomain"/>
    <property type="match status" value="1"/>
</dbReference>